<accession>A0A5N0E9V1</accession>
<keyword evidence="2" id="KW-1185">Reference proteome</keyword>
<name>A0A5N0E9V1_9NOCA</name>
<proteinExistence type="predicted"/>
<sequence length="123" mass="13613">MTSRKSLSRLASTERWIVPSVAMAKRIPPPSEANKRGRARRTEQDGAVFAQLVQDLRRGMDEVGIADVFEHGLADVLIEIQKRCGQTRAFGELVRCGEVVGIGDIDRVSSRRIAEAVFEAGYQ</sequence>
<evidence type="ECO:0000313" key="1">
    <source>
        <dbReference type="EMBL" id="KAA8886207.1"/>
    </source>
</evidence>
<reference evidence="1 2" key="1">
    <citation type="submission" date="2019-09" db="EMBL/GenBank/DDBJ databases">
        <authorList>
            <person name="Wang X."/>
        </authorList>
    </citation>
    <scope>NUCLEOTIDE SEQUENCE [LARGE SCALE GENOMIC DNA]</scope>
    <source>
        <strain evidence="1 2">CICC 11023</strain>
    </source>
</reference>
<dbReference type="RefSeq" id="WP_150404778.1">
    <property type="nucleotide sequence ID" value="NZ_VXLC01000014.1"/>
</dbReference>
<dbReference type="Proteomes" id="UP000323876">
    <property type="component" value="Unassembled WGS sequence"/>
</dbReference>
<protein>
    <submittedName>
        <fullName evidence="1">Uncharacterized protein</fullName>
    </submittedName>
</protein>
<dbReference type="AlphaFoldDB" id="A0A5N0E9V1"/>
<comment type="caution">
    <text evidence="1">The sequence shown here is derived from an EMBL/GenBank/DDBJ whole genome shotgun (WGS) entry which is preliminary data.</text>
</comment>
<organism evidence="1 2">
    <name type="scientific">Nocardia colli</name>
    <dbReference type="NCBI Taxonomy" id="2545717"/>
    <lineage>
        <taxon>Bacteria</taxon>
        <taxon>Bacillati</taxon>
        <taxon>Actinomycetota</taxon>
        <taxon>Actinomycetes</taxon>
        <taxon>Mycobacteriales</taxon>
        <taxon>Nocardiaceae</taxon>
        <taxon>Nocardia</taxon>
    </lineage>
</organism>
<dbReference type="EMBL" id="VXLC01000014">
    <property type="protein sequence ID" value="KAA8886207.1"/>
    <property type="molecule type" value="Genomic_DNA"/>
</dbReference>
<evidence type="ECO:0000313" key="2">
    <source>
        <dbReference type="Proteomes" id="UP000323876"/>
    </source>
</evidence>
<gene>
    <name evidence="1" type="ORF">F3087_26830</name>
</gene>